<reference evidence="2" key="1">
    <citation type="submission" date="2020-03" db="EMBL/GenBank/DDBJ databases">
        <title>Transcriptomic Profiling of the Digestive Tract of the Rat Flea, Xenopsylla cheopis, Following Blood Feeding and Infection with Yersinia pestis.</title>
        <authorList>
            <person name="Bland D.M."/>
            <person name="Martens C.A."/>
            <person name="Virtaneva K."/>
            <person name="Kanakabandi K."/>
            <person name="Long D."/>
            <person name="Rosenke R."/>
            <person name="Saturday G.A."/>
            <person name="Hoyt F.H."/>
            <person name="Bruno D.P."/>
            <person name="Ribeiro J.M.C."/>
            <person name="Hinnebusch J."/>
        </authorList>
    </citation>
    <scope>NUCLEOTIDE SEQUENCE</scope>
</reference>
<dbReference type="GO" id="GO:0004869">
    <property type="term" value="F:cysteine-type endopeptidase inhibitor activity"/>
    <property type="evidence" value="ECO:0007669"/>
    <property type="project" value="InterPro"/>
</dbReference>
<dbReference type="CDD" id="cd00042">
    <property type="entry name" value="CY"/>
    <property type="match status" value="1"/>
</dbReference>
<dbReference type="InterPro" id="IPR000010">
    <property type="entry name" value="Cystatin_dom"/>
</dbReference>
<evidence type="ECO:0000259" key="1">
    <source>
        <dbReference type="SMART" id="SM00043"/>
    </source>
</evidence>
<protein>
    <submittedName>
        <fullName evidence="2">Putative cystatin-like domain protein</fullName>
    </submittedName>
</protein>
<dbReference type="InterPro" id="IPR046350">
    <property type="entry name" value="Cystatin_sf"/>
</dbReference>
<name>A0A6M2DRN2_XENCH</name>
<sequence length="122" mass="13560">MALGAPSKADPNSEYIQGLMQSALAQIAMSEGAGDRLKLHKLKDCTSQVVAGTAVKCTMVVEGLSDENKHHCQVSIWDRPWLKDARETTIKCSEVDENGVRGEEKKYEFKPKVRVERDTIRA</sequence>
<proteinExistence type="predicted"/>
<dbReference type="SMART" id="SM00043">
    <property type="entry name" value="CY"/>
    <property type="match status" value="1"/>
</dbReference>
<organism evidence="2">
    <name type="scientific">Xenopsylla cheopis</name>
    <name type="common">Oriental rat flea</name>
    <name type="synonym">Pulex cheopis</name>
    <dbReference type="NCBI Taxonomy" id="163159"/>
    <lineage>
        <taxon>Eukaryota</taxon>
        <taxon>Metazoa</taxon>
        <taxon>Ecdysozoa</taxon>
        <taxon>Arthropoda</taxon>
        <taxon>Hexapoda</taxon>
        <taxon>Insecta</taxon>
        <taxon>Pterygota</taxon>
        <taxon>Neoptera</taxon>
        <taxon>Endopterygota</taxon>
        <taxon>Siphonaptera</taxon>
        <taxon>Pulicidae</taxon>
        <taxon>Xenopsyllinae</taxon>
        <taxon>Xenopsylla</taxon>
    </lineage>
</organism>
<accession>A0A6M2DRN2</accession>
<feature type="domain" description="Cystatin" evidence="1">
    <location>
        <begin position="1"/>
        <end position="93"/>
    </location>
</feature>
<dbReference type="Gene3D" id="3.10.450.10">
    <property type="match status" value="1"/>
</dbReference>
<dbReference type="AlphaFoldDB" id="A0A6M2DRN2"/>
<dbReference type="SUPFAM" id="SSF54403">
    <property type="entry name" value="Cystatin/monellin"/>
    <property type="match status" value="1"/>
</dbReference>
<dbReference type="Pfam" id="PF00031">
    <property type="entry name" value="Cystatin"/>
    <property type="match status" value="1"/>
</dbReference>
<dbReference type="EMBL" id="GIIL01004574">
    <property type="protein sequence ID" value="NOV48300.1"/>
    <property type="molecule type" value="Transcribed_RNA"/>
</dbReference>
<evidence type="ECO:0000313" key="2">
    <source>
        <dbReference type="EMBL" id="NOV48300.1"/>
    </source>
</evidence>